<sequence>MVKKQLLWASVLLLSAGLFSACGNGNGTSKQGSSAKKVSHKMVESKEDTVIKKYLEANEKIKGAKIKEKVTADTNEGSESKNVKMDMDVSYYADPFGSKADVATTVGSSVQHSTVLSDGKDMYLQLAIVYARGKTYRRTLHGQIGYNKFATDAANTAKKFLKTMKNNGAKVTLKEEGDEYVIKCDASKTKMSDKFKTETFRISSPMENTYAEYSKEELSRYKFEKYIYELHIDKKSYQPKSYTANVVTVRTGTDGTKRSRAMSFDATYSAINQTEQIKMPTTYIDYDQNHRKN</sequence>
<evidence type="ECO:0000313" key="2">
    <source>
        <dbReference type="EMBL" id="RGK46850.1"/>
    </source>
</evidence>
<dbReference type="InterPro" id="IPR046720">
    <property type="entry name" value="DUF6612"/>
</dbReference>
<organism evidence="2 3">
    <name type="scientific">Ligilactobacillus ruminis</name>
    <dbReference type="NCBI Taxonomy" id="1623"/>
    <lineage>
        <taxon>Bacteria</taxon>
        <taxon>Bacillati</taxon>
        <taxon>Bacillota</taxon>
        <taxon>Bacilli</taxon>
        <taxon>Lactobacillales</taxon>
        <taxon>Lactobacillaceae</taxon>
        <taxon>Ligilactobacillus</taxon>
    </lineage>
</organism>
<accession>A0A8B2Z3T4</accession>
<keyword evidence="1" id="KW-0732">Signal</keyword>
<dbReference type="AlphaFoldDB" id="A0A8B2Z3T4"/>
<gene>
    <name evidence="2" type="ORF">DXD09_05645</name>
</gene>
<dbReference type="EMBL" id="QSQR01000004">
    <property type="protein sequence ID" value="RGK46850.1"/>
    <property type="molecule type" value="Genomic_DNA"/>
</dbReference>
<feature type="signal peptide" evidence="1">
    <location>
        <begin position="1"/>
        <end position="21"/>
    </location>
</feature>
<comment type="caution">
    <text evidence="2">The sequence shown here is derived from an EMBL/GenBank/DDBJ whole genome shotgun (WGS) entry which is preliminary data.</text>
</comment>
<reference evidence="2 3" key="1">
    <citation type="submission" date="2018-08" db="EMBL/GenBank/DDBJ databases">
        <title>A genome reference for cultivated species of the human gut microbiota.</title>
        <authorList>
            <person name="Zou Y."/>
            <person name="Xue W."/>
            <person name="Luo G."/>
        </authorList>
    </citation>
    <scope>NUCLEOTIDE SEQUENCE [LARGE SCALE GENOMIC DNA]</scope>
    <source>
        <strain evidence="2 3">TF10-9AT</strain>
    </source>
</reference>
<dbReference type="Pfam" id="PF20316">
    <property type="entry name" value="DUF6612"/>
    <property type="match status" value="1"/>
</dbReference>
<evidence type="ECO:0008006" key="4">
    <source>
        <dbReference type="Google" id="ProtNLM"/>
    </source>
</evidence>
<protein>
    <recommendedName>
        <fullName evidence="4">Lipoprotein</fullName>
    </recommendedName>
</protein>
<proteinExistence type="predicted"/>
<name>A0A8B2Z3T4_9LACO</name>
<dbReference type="Proteomes" id="UP000260790">
    <property type="component" value="Unassembled WGS sequence"/>
</dbReference>
<evidence type="ECO:0000256" key="1">
    <source>
        <dbReference type="SAM" id="SignalP"/>
    </source>
</evidence>
<feature type="chain" id="PRO_5039457331" description="Lipoprotein" evidence="1">
    <location>
        <begin position="22"/>
        <end position="293"/>
    </location>
</feature>
<evidence type="ECO:0000313" key="3">
    <source>
        <dbReference type="Proteomes" id="UP000260790"/>
    </source>
</evidence>
<dbReference type="PROSITE" id="PS51257">
    <property type="entry name" value="PROKAR_LIPOPROTEIN"/>
    <property type="match status" value="1"/>
</dbReference>